<dbReference type="GO" id="GO:0030497">
    <property type="term" value="P:fatty acid elongation"/>
    <property type="evidence" value="ECO:0007669"/>
    <property type="project" value="TreeGrafter"/>
</dbReference>
<dbReference type="RefSeq" id="WP_126003412.1">
    <property type="nucleotide sequence ID" value="NZ_QQYZ01000002.1"/>
</dbReference>
<organism evidence="4 5">
    <name type="scientific">Sphingomonas koreensis</name>
    <dbReference type="NCBI Taxonomy" id="93064"/>
    <lineage>
        <taxon>Bacteria</taxon>
        <taxon>Pseudomonadati</taxon>
        <taxon>Pseudomonadota</taxon>
        <taxon>Alphaproteobacteria</taxon>
        <taxon>Sphingomonadales</taxon>
        <taxon>Sphingomonadaceae</taxon>
        <taxon>Sphingomonas</taxon>
    </lineage>
</organism>
<dbReference type="InterPro" id="IPR057326">
    <property type="entry name" value="KR_dom"/>
</dbReference>
<proteinExistence type="inferred from homology"/>
<dbReference type="PROSITE" id="PS00061">
    <property type="entry name" value="ADH_SHORT"/>
    <property type="match status" value="1"/>
</dbReference>
<dbReference type="Gene3D" id="3.40.50.720">
    <property type="entry name" value="NAD(P)-binding Rossmann-like Domain"/>
    <property type="match status" value="1"/>
</dbReference>
<sequence>MGHVIVTGGLGGLGRAVVTTLKSRGHRVVAVDIASGESDADRVIAGVDLADETAVAAAFSEAAGALGEIDALINVAGGFTWEPVETGSMASWDAMYRINLRTAAISSRAVLPHLKSGAIVNVGAAASAAPGMGMAPYAASKAGVMALTESLAEELRDRGIRVNAILPTILDTPANRKDMPDADPAGWVSLESAAAVVAFLVSQDAAAITGTGIKLSLGTAGV</sequence>
<reference evidence="4 5" key="1">
    <citation type="submission" date="2018-07" db="EMBL/GenBank/DDBJ databases">
        <title>Genomic and Epidemiologic Investigation of an Indolent Hospital Outbreak.</title>
        <authorList>
            <person name="Johnson R.C."/>
            <person name="Deming C."/>
            <person name="Conlan S."/>
            <person name="Zellmer C.J."/>
            <person name="Michelin A.V."/>
            <person name="Lee-Lin S."/>
            <person name="Thomas P.J."/>
            <person name="Park M."/>
            <person name="Weingarten R.A."/>
            <person name="Less J."/>
            <person name="Dekker J.P."/>
            <person name="Frank K.M."/>
            <person name="Musser K.A."/>
            <person name="Mcquiston J.R."/>
            <person name="Henderson D.K."/>
            <person name="Lau A.F."/>
            <person name="Palmore T.N."/>
            <person name="Segre J.A."/>
        </authorList>
    </citation>
    <scope>NUCLEOTIDE SEQUENCE [LARGE SCALE GENOMIC DNA]</scope>
    <source>
        <strain evidence="4 5">SK-CDC1_0717</strain>
    </source>
</reference>
<dbReference type="SMART" id="SM00822">
    <property type="entry name" value="PKS_KR"/>
    <property type="match status" value="1"/>
</dbReference>
<dbReference type="PRINTS" id="PR00080">
    <property type="entry name" value="SDRFAMILY"/>
</dbReference>
<dbReference type="AlphaFoldDB" id="A0A430G7K7"/>
<accession>A0A430G7K7</accession>
<dbReference type="SUPFAM" id="SSF51735">
    <property type="entry name" value="NAD(P)-binding Rossmann-fold domains"/>
    <property type="match status" value="1"/>
</dbReference>
<dbReference type="InterPro" id="IPR002347">
    <property type="entry name" value="SDR_fam"/>
</dbReference>
<dbReference type="EMBL" id="QQYZ01000002">
    <property type="protein sequence ID" value="RSY89482.1"/>
    <property type="molecule type" value="Genomic_DNA"/>
</dbReference>
<dbReference type="InterPro" id="IPR020904">
    <property type="entry name" value="Sc_DH/Rdtase_CS"/>
</dbReference>
<name>A0A430G7K7_9SPHN</name>
<comment type="similarity">
    <text evidence="1 2">Belongs to the short-chain dehydrogenases/reductases (SDR) family.</text>
</comment>
<evidence type="ECO:0000313" key="4">
    <source>
        <dbReference type="EMBL" id="RSY89482.1"/>
    </source>
</evidence>
<comment type="caution">
    <text evidence="4">The sequence shown here is derived from an EMBL/GenBank/DDBJ whole genome shotgun (WGS) entry which is preliminary data.</text>
</comment>
<dbReference type="PANTHER" id="PTHR42760:SF135">
    <property type="entry name" value="BLL7886 PROTEIN"/>
    <property type="match status" value="1"/>
</dbReference>
<evidence type="ECO:0000313" key="5">
    <source>
        <dbReference type="Proteomes" id="UP000287746"/>
    </source>
</evidence>
<dbReference type="Pfam" id="PF00106">
    <property type="entry name" value="adh_short"/>
    <property type="match status" value="1"/>
</dbReference>
<evidence type="ECO:0000256" key="2">
    <source>
        <dbReference type="RuleBase" id="RU000363"/>
    </source>
</evidence>
<dbReference type="PRINTS" id="PR00081">
    <property type="entry name" value="GDHRDH"/>
</dbReference>
<gene>
    <name evidence="4" type="ORF">DAH66_02140</name>
</gene>
<protein>
    <submittedName>
        <fullName evidence="4">SDR family NAD(P)-dependent oxidoreductase</fullName>
    </submittedName>
</protein>
<dbReference type="GO" id="GO:0016616">
    <property type="term" value="F:oxidoreductase activity, acting on the CH-OH group of donors, NAD or NADP as acceptor"/>
    <property type="evidence" value="ECO:0007669"/>
    <property type="project" value="TreeGrafter"/>
</dbReference>
<dbReference type="PANTHER" id="PTHR42760">
    <property type="entry name" value="SHORT-CHAIN DEHYDROGENASES/REDUCTASES FAMILY MEMBER"/>
    <property type="match status" value="1"/>
</dbReference>
<evidence type="ECO:0000256" key="1">
    <source>
        <dbReference type="ARBA" id="ARBA00006484"/>
    </source>
</evidence>
<dbReference type="InterPro" id="IPR036291">
    <property type="entry name" value="NAD(P)-bd_dom_sf"/>
</dbReference>
<feature type="domain" description="Ketoreductase" evidence="3">
    <location>
        <begin position="2"/>
        <end position="172"/>
    </location>
</feature>
<dbReference type="Proteomes" id="UP000287746">
    <property type="component" value="Unassembled WGS sequence"/>
</dbReference>
<evidence type="ECO:0000259" key="3">
    <source>
        <dbReference type="SMART" id="SM00822"/>
    </source>
</evidence>